<keyword evidence="5 6" id="KW-0408">Iron</keyword>
<dbReference type="GO" id="GO:0009055">
    <property type="term" value="F:electron transfer activity"/>
    <property type="evidence" value="ECO:0007669"/>
    <property type="project" value="InterPro"/>
</dbReference>
<evidence type="ECO:0000256" key="3">
    <source>
        <dbReference type="ARBA" id="ARBA00022723"/>
    </source>
</evidence>
<dbReference type="EMBL" id="FOSZ01000002">
    <property type="protein sequence ID" value="SFK85985.1"/>
    <property type="molecule type" value="Genomic_DNA"/>
</dbReference>
<keyword evidence="9" id="KW-1185">Reference proteome</keyword>
<protein>
    <submittedName>
        <fullName evidence="8">Cytochrome c peroxidase</fullName>
    </submittedName>
</protein>
<reference evidence="9" key="1">
    <citation type="submission" date="2016-10" db="EMBL/GenBank/DDBJ databases">
        <authorList>
            <person name="Varghese N."/>
            <person name="Submissions S."/>
        </authorList>
    </citation>
    <scope>NUCLEOTIDE SEQUENCE [LARGE SCALE GENOMIC DNA]</scope>
    <source>
        <strain evidence="9">DSM 28453</strain>
    </source>
</reference>
<evidence type="ECO:0000256" key="4">
    <source>
        <dbReference type="ARBA" id="ARBA00023002"/>
    </source>
</evidence>
<dbReference type="InterPro" id="IPR004852">
    <property type="entry name" value="Di-haem_cyt_c_peroxidsae"/>
</dbReference>
<evidence type="ECO:0000259" key="7">
    <source>
        <dbReference type="PROSITE" id="PS51007"/>
    </source>
</evidence>
<dbReference type="InterPro" id="IPR051395">
    <property type="entry name" value="Cytochrome_c_Peroxidase/MauG"/>
</dbReference>
<proteinExistence type="predicted"/>
<dbReference type="InterPro" id="IPR036909">
    <property type="entry name" value="Cyt_c-like_dom_sf"/>
</dbReference>
<dbReference type="Proteomes" id="UP000198851">
    <property type="component" value="Unassembled WGS sequence"/>
</dbReference>
<comment type="subcellular location">
    <subcellularLocation>
        <location evidence="1">Cell envelope</location>
    </subcellularLocation>
</comment>
<evidence type="ECO:0000256" key="2">
    <source>
        <dbReference type="ARBA" id="ARBA00022617"/>
    </source>
</evidence>
<gene>
    <name evidence="8" type="ORF">SAMN04488036_102585</name>
</gene>
<feature type="domain" description="Cytochrome c" evidence="7">
    <location>
        <begin position="395"/>
        <end position="559"/>
    </location>
</feature>
<sequence length="582" mass="63630">MGLLNLFVRHLFHHFLKGNGRIRIASDSGKCVPHVGAHEVRSGHAAANLVVPANAGLSPRVTFERGAQIPFKRTDVVTLHTEAQSVHHADQFFGLGIAAVGGWQKLRHRLFKALGVHQIAAGFDLRKDGRCACQKCSKNNAFHPVFLVVILGALVCAPAYGTPLPQPLQEADFNPVDLEKAKIGQLLFFDPLLSGNRNIACATCHHPEMGSGDGLSLGIGEGGEGLGRERTPGQGDAKIVKRIPRNAPALWNLGAREIDVMFHDGRLSVSDIYENGFDSPAQEWLPEGLDSILAAQALFPMTAEFEMAGNPKENQIAGAVYDRIDSVWPIVAKRVRVIPEYAEMFIAAFDDVDQALDINISHIVNAIAAFENHEFTSFDSPFDAYLGGDDTALNAEQKAGMALFFGKAVCSSCHSGKLLSDQQFHALMLPHFGPGKTRQWDPVVRDVGRMGASDRLEDAYRFRTPMLRNVALTAPYGHNGAYDDLEMMVRHHLNPRAAFEAWDTNNAVLPEVPWLEKADFRPFDDKRERQRLSARADIDEIVLSDAEVAQVVAFLHSLTGTASVKGRLGVPESVPSGLEVPK</sequence>
<evidence type="ECO:0000313" key="8">
    <source>
        <dbReference type="EMBL" id="SFK85985.1"/>
    </source>
</evidence>
<organism evidence="8 9">
    <name type="scientific">Shimia haliotis</name>
    <dbReference type="NCBI Taxonomy" id="1280847"/>
    <lineage>
        <taxon>Bacteria</taxon>
        <taxon>Pseudomonadati</taxon>
        <taxon>Pseudomonadota</taxon>
        <taxon>Alphaproteobacteria</taxon>
        <taxon>Rhodobacterales</taxon>
        <taxon>Roseobacteraceae</taxon>
    </lineage>
</organism>
<evidence type="ECO:0000256" key="6">
    <source>
        <dbReference type="PROSITE-ProRule" id="PRU00433"/>
    </source>
</evidence>
<dbReference type="InterPro" id="IPR009056">
    <property type="entry name" value="Cyt_c-like_dom"/>
</dbReference>
<keyword evidence="4" id="KW-0560">Oxidoreductase</keyword>
<dbReference type="GO" id="GO:0004130">
    <property type="term" value="F:cytochrome-c peroxidase activity"/>
    <property type="evidence" value="ECO:0007669"/>
    <property type="project" value="TreeGrafter"/>
</dbReference>
<dbReference type="AlphaFoldDB" id="A0A1I4CYL9"/>
<keyword evidence="3 6" id="KW-0479">Metal-binding</keyword>
<dbReference type="PROSITE" id="PS51007">
    <property type="entry name" value="CYTC"/>
    <property type="match status" value="1"/>
</dbReference>
<dbReference type="PANTHER" id="PTHR30600">
    <property type="entry name" value="CYTOCHROME C PEROXIDASE-RELATED"/>
    <property type="match status" value="1"/>
</dbReference>
<dbReference type="SUPFAM" id="SSF46626">
    <property type="entry name" value="Cytochrome c"/>
    <property type="match status" value="2"/>
</dbReference>
<name>A0A1I4CYL9_9RHOB</name>
<evidence type="ECO:0000313" key="9">
    <source>
        <dbReference type="Proteomes" id="UP000198851"/>
    </source>
</evidence>
<dbReference type="GO" id="GO:0020037">
    <property type="term" value="F:heme binding"/>
    <property type="evidence" value="ECO:0007669"/>
    <property type="project" value="InterPro"/>
</dbReference>
<accession>A0A1I4CYL9</accession>
<evidence type="ECO:0000256" key="5">
    <source>
        <dbReference type="ARBA" id="ARBA00023004"/>
    </source>
</evidence>
<keyword evidence="2 6" id="KW-0349">Heme</keyword>
<dbReference type="Pfam" id="PF03150">
    <property type="entry name" value="CCP_MauG"/>
    <property type="match status" value="1"/>
</dbReference>
<dbReference type="STRING" id="1280847.SAMN04488036_102585"/>
<dbReference type="GO" id="GO:0030313">
    <property type="term" value="C:cell envelope"/>
    <property type="evidence" value="ECO:0007669"/>
    <property type="project" value="UniProtKB-SubCell"/>
</dbReference>
<dbReference type="GO" id="GO:0046872">
    <property type="term" value="F:metal ion binding"/>
    <property type="evidence" value="ECO:0007669"/>
    <property type="project" value="UniProtKB-KW"/>
</dbReference>
<evidence type="ECO:0000256" key="1">
    <source>
        <dbReference type="ARBA" id="ARBA00004196"/>
    </source>
</evidence>
<keyword evidence="8" id="KW-0575">Peroxidase</keyword>
<dbReference type="Gene3D" id="1.10.760.10">
    <property type="entry name" value="Cytochrome c-like domain"/>
    <property type="match status" value="2"/>
</dbReference>